<sequence>MTFARRLGLCFAFVVVLVVLRATSAEALSVQPTDWSSSITSISPSAEAVSIEVVAGGEAVRLTAQPGHTVVVLGYQNESYLRITSEGEVQANDRSPTFWANKSATGTGSVPATADTNAEPEWTTIATDGSMLWHDHRAHAMPGIATATNWTILLTVDGLPVVVRGELTRAPAHAPLLEFILAILSAALVVVLGFRWAWRTSTLALLVGSILSFIVSVGGWFSAPAGFLHPWLHLLVAMLATVLAVGSSLLSRASSRLRVMVLLAATAALGWWVALNLPSLIAAFIPNSLSANIVRFVIALGGGIVVGVAVIIVMSGGFADLATQNQAVVGNESEAGSVSGL</sequence>
<reference evidence="3" key="1">
    <citation type="submission" date="2020-05" db="EMBL/GenBank/DDBJ databases">
        <authorList>
            <person name="Chiriac C."/>
            <person name="Salcher M."/>
            <person name="Ghai R."/>
            <person name="Kavagutti S V."/>
        </authorList>
    </citation>
    <scope>NUCLEOTIDE SEQUENCE</scope>
</reference>
<name>A0A6J6Y7E7_9ZZZZ</name>
<gene>
    <name evidence="3" type="ORF">UFOPK3010_00760</name>
    <name evidence="4" type="ORF">UFOPK3927_01610</name>
    <name evidence="2" type="ORF">UFOPK4201_01139</name>
</gene>
<organism evidence="3">
    <name type="scientific">freshwater metagenome</name>
    <dbReference type="NCBI Taxonomy" id="449393"/>
    <lineage>
        <taxon>unclassified sequences</taxon>
        <taxon>metagenomes</taxon>
        <taxon>ecological metagenomes</taxon>
    </lineage>
</organism>
<dbReference type="EMBL" id="CAFAAM010000085">
    <property type="protein sequence ID" value="CAB4804043.1"/>
    <property type="molecule type" value="Genomic_DNA"/>
</dbReference>
<dbReference type="AlphaFoldDB" id="A0A6J6Y7E7"/>
<feature type="transmembrane region" description="Helical" evidence="1">
    <location>
        <begin position="176"/>
        <end position="196"/>
    </location>
</feature>
<protein>
    <submittedName>
        <fullName evidence="3">Unannotated protein</fullName>
    </submittedName>
</protein>
<feature type="transmembrane region" description="Helical" evidence="1">
    <location>
        <begin position="262"/>
        <end position="285"/>
    </location>
</feature>
<accession>A0A6J6Y7E7</accession>
<evidence type="ECO:0000313" key="2">
    <source>
        <dbReference type="EMBL" id="CAB4371919.1"/>
    </source>
</evidence>
<dbReference type="EMBL" id="CAEUNJ010000046">
    <property type="protein sequence ID" value="CAB4371919.1"/>
    <property type="molecule type" value="Genomic_DNA"/>
</dbReference>
<keyword evidence="1" id="KW-1133">Transmembrane helix</keyword>
<evidence type="ECO:0000313" key="3">
    <source>
        <dbReference type="EMBL" id="CAB4804043.1"/>
    </source>
</evidence>
<dbReference type="EMBL" id="CAFBOK010000233">
    <property type="protein sequence ID" value="CAB4996402.1"/>
    <property type="molecule type" value="Genomic_DNA"/>
</dbReference>
<feature type="transmembrane region" description="Helical" evidence="1">
    <location>
        <begin position="203"/>
        <end position="225"/>
    </location>
</feature>
<feature type="transmembrane region" description="Helical" evidence="1">
    <location>
        <begin position="231"/>
        <end position="250"/>
    </location>
</feature>
<keyword evidence="1" id="KW-0812">Transmembrane</keyword>
<feature type="transmembrane region" description="Helical" evidence="1">
    <location>
        <begin position="297"/>
        <end position="319"/>
    </location>
</feature>
<proteinExistence type="predicted"/>
<evidence type="ECO:0000256" key="1">
    <source>
        <dbReference type="SAM" id="Phobius"/>
    </source>
</evidence>
<keyword evidence="1" id="KW-0472">Membrane</keyword>
<evidence type="ECO:0000313" key="4">
    <source>
        <dbReference type="EMBL" id="CAB4996402.1"/>
    </source>
</evidence>